<reference evidence="1" key="1">
    <citation type="submission" date="2020-08" db="EMBL/GenBank/DDBJ databases">
        <title>Multicomponent nature underlies the extraordinary mechanical properties of spider dragline silk.</title>
        <authorList>
            <person name="Kono N."/>
            <person name="Nakamura H."/>
            <person name="Mori M."/>
            <person name="Yoshida Y."/>
            <person name="Ohtoshi R."/>
            <person name="Malay A.D."/>
            <person name="Moran D.A.P."/>
            <person name="Tomita M."/>
            <person name="Numata K."/>
            <person name="Arakawa K."/>
        </authorList>
    </citation>
    <scope>NUCLEOTIDE SEQUENCE</scope>
</reference>
<evidence type="ECO:0000313" key="2">
    <source>
        <dbReference type="Proteomes" id="UP000887159"/>
    </source>
</evidence>
<organism evidence="1 2">
    <name type="scientific">Trichonephila clavipes</name>
    <name type="common">Golden silk orbweaver</name>
    <name type="synonym">Nephila clavipes</name>
    <dbReference type="NCBI Taxonomy" id="2585209"/>
    <lineage>
        <taxon>Eukaryota</taxon>
        <taxon>Metazoa</taxon>
        <taxon>Ecdysozoa</taxon>
        <taxon>Arthropoda</taxon>
        <taxon>Chelicerata</taxon>
        <taxon>Arachnida</taxon>
        <taxon>Araneae</taxon>
        <taxon>Araneomorphae</taxon>
        <taxon>Entelegynae</taxon>
        <taxon>Araneoidea</taxon>
        <taxon>Nephilidae</taxon>
        <taxon>Trichonephila</taxon>
    </lineage>
</organism>
<evidence type="ECO:0000313" key="1">
    <source>
        <dbReference type="EMBL" id="GFY07992.1"/>
    </source>
</evidence>
<dbReference type="AlphaFoldDB" id="A0A8X6SEZ2"/>
<comment type="caution">
    <text evidence="1">The sequence shown here is derived from an EMBL/GenBank/DDBJ whole genome shotgun (WGS) entry which is preliminary data.</text>
</comment>
<proteinExistence type="predicted"/>
<protein>
    <submittedName>
        <fullName evidence="1">Uncharacterized protein</fullName>
    </submittedName>
</protein>
<accession>A0A8X6SEZ2</accession>
<keyword evidence="2" id="KW-1185">Reference proteome</keyword>
<gene>
    <name evidence="1" type="ORF">TNCV_2580241</name>
</gene>
<sequence length="81" mass="9092">MFPGLPSIGRIPIGLTNLLDPLSVLNPNKKPLRRDGSLNYGVPQTRKISERPCMFSPSRMKKNTTVHHRKTCGIHTPGLRF</sequence>
<dbReference type="EMBL" id="BMAU01021279">
    <property type="protein sequence ID" value="GFY07992.1"/>
    <property type="molecule type" value="Genomic_DNA"/>
</dbReference>
<dbReference type="Proteomes" id="UP000887159">
    <property type="component" value="Unassembled WGS sequence"/>
</dbReference>
<name>A0A8X6SEZ2_TRICX</name>